<comment type="caution">
    <text evidence="1">The sequence shown here is derived from an EMBL/GenBank/DDBJ whole genome shotgun (WGS) entry which is preliminary data.</text>
</comment>
<dbReference type="EMBL" id="JAOVQO010000002">
    <property type="protein sequence ID" value="MCU9846931.1"/>
    <property type="molecule type" value="Genomic_DNA"/>
</dbReference>
<gene>
    <name evidence="1" type="ORF">OEZ60_02835</name>
</gene>
<dbReference type="Proteomes" id="UP001209535">
    <property type="component" value="Unassembled WGS sequence"/>
</dbReference>
<reference evidence="1 2" key="1">
    <citation type="submission" date="2022-10" db="EMBL/GenBank/DDBJ databases">
        <title>Defluviimonas sp. nov., isolated from ocean surface sediments.</title>
        <authorList>
            <person name="He W."/>
            <person name="Wang L."/>
            <person name="Zhang D.-F."/>
        </authorList>
    </citation>
    <scope>NUCLEOTIDE SEQUENCE [LARGE SCALE GENOMIC DNA]</scope>
    <source>
        <strain evidence="1 2">WL0024</strain>
    </source>
</reference>
<evidence type="ECO:0008006" key="3">
    <source>
        <dbReference type="Google" id="ProtNLM"/>
    </source>
</evidence>
<name>A0ABT2WZ20_9RHOB</name>
<sequence length="41" mass="4443">MTEVSIISVDLAEQVVQLHGATAEGEVASFVRVFRRILSIA</sequence>
<organism evidence="1 2">
    <name type="scientific">Albidovulum salinarum</name>
    <dbReference type="NCBI Taxonomy" id="2984153"/>
    <lineage>
        <taxon>Bacteria</taxon>
        <taxon>Pseudomonadati</taxon>
        <taxon>Pseudomonadota</taxon>
        <taxon>Alphaproteobacteria</taxon>
        <taxon>Rhodobacterales</taxon>
        <taxon>Paracoccaceae</taxon>
        <taxon>Albidovulum</taxon>
    </lineage>
</organism>
<protein>
    <recommendedName>
        <fullName evidence="3">Transposase</fullName>
    </recommendedName>
</protein>
<evidence type="ECO:0000313" key="2">
    <source>
        <dbReference type="Proteomes" id="UP001209535"/>
    </source>
</evidence>
<dbReference type="RefSeq" id="WP_263333017.1">
    <property type="nucleotide sequence ID" value="NZ_JAOVQO010000002.1"/>
</dbReference>
<keyword evidence="2" id="KW-1185">Reference proteome</keyword>
<evidence type="ECO:0000313" key="1">
    <source>
        <dbReference type="EMBL" id="MCU9846931.1"/>
    </source>
</evidence>
<accession>A0ABT2WZ20</accession>
<proteinExistence type="predicted"/>